<dbReference type="PANTHER" id="PTHR24134">
    <property type="entry name" value="ANKYRIN REPEAT-CONTAINING PROTEIN DDB_G0279043"/>
    <property type="match status" value="1"/>
</dbReference>
<organism evidence="4 5">
    <name type="scientific">Eutypa lata (strain UCR-EL1)</name>
    <name type="common">Grapevine dieback disease fungus</name>
    <name type="synonym">Eutypa armeniacae</name>
    <dbReference type="NCBI Taxonomy" id="1287681"/>
    <lineage>
        <taxon>Eukaryota</taxon>
        <taxon>Fungi</taxon>
        <taxon>Dikarya</taxon>
        <taxon>Ascomycota</taxon>
        <taxon>Pezizomycotina</taxon>
        <taxon>Sordariomycetes</taxon>
        <taxon>Xylariomycetidae</taxon>
        <taxon>Xylariales</taxon>
        <taxon>Diatrypaceae</taxon>
        <taxon>Eutypa</taxon>
    </lineage>
</organism>
<keyword evidence="5" id="KW-1185">Reference proteome</keyword>
<dbReference type="KEGG" id="ela:UCREL1_2925"/>
<evidence type="ECO:0000313" key="4">
    <source>
        <dbReference type="EMBL" id="EMR70043.1"/>
    </source>
</evidence>
<accession>M7SZR7</accession>
<protein>
    <submittedName>
        <fullName evidence="4">Putative ankyrin repeat protein</fullName>
    </submittedName>
</protein>
<dbReference type="STRING" id="1287681.M7SZR7"/>
<evidence type="ECO:0000313" key="5">
    <source>
        <dbReference type="Proteomes" id="UP000012174"/>
    </source>
</evidence>
<reference evidence="5" key="1">
    <citation type="journal article" date="2013" name="Genome Announc.">
        <title>Draft genome sequence of the grapevine dieback fungus Eutypa lata UCR-EL1.</title>
        <authorList>
            <person name="Blanco-Ulate B."/>
            <person name="Rolshausen P.E."/>
            <person name="Cantu D."/>
        </authorList>
    </citation>
    <scope>NUCLEOTIDE SEQUENCE [LARGE SCALE GENOMIC DNA]</scope>
    <source>
        <strain evidence="5">UCR-EL1</strain>
    </source>
</reference>
<dbReference type="PROSITE" id="PS50297">
    <property type="entry name" value="ANK_REP_REGION"/>
    <property type="match status" value="1"/>
</dbReference>
<dbReference type="PANTHER" id="PTHR24134:SF9">
    <property type="entry name" value="ANKYRIN REPEAT AND SOCS BOX PROTEIN 8"/>
    <property type="match status" value="1"/>
</dbReference>
<name>M7SZR7_EUTLA</name>
<proteinExistence type="predicted"/>
<dbReference type="InterPro" id="IPR036770">
    <property type="entry name" value="Ankyrin_rpt-contain_sf"/>
</dbReference>
<dbReference type="SUPFAM" id="SSF48403">
    <property type="entry name" value="Ankyrin repeat"/>
    <property type="match status" value="1"/>
</dbReference>
<dbReference type="EMBL" id="KB705976">
    <property type="protein sequence ID" value="EMR70043.1"/>
    <property type="molecule type" value="Genomic_DNA"/>
</dbReference>
<dbReference type="Proteomes" id="UP000012174">
    <property type="component" value="Unassembled WGS sequence"/>
</dbReference>
<dbReference type="SMART" id="SM00248">
    <property type="entry name" value="ANK"/>
    <property type="match status" value="4"/>
</dbReference>
<sequence>MSLEHYAGGMPLHVAVWFDDFAAVGLLLDAGADPLAPTDFDDDTLSPVASPLWATSSTGGMVLHRAADSKFMLLEEERSGVRYDGSVYVDEQLLVARHIDAGADPNGAFQNQRSLDRASASIDLAGTMELRDLTTACLQRPRVLIRLHETGIRLLLQRGACVTLRDKTGTTPLHRAAFGTELRLFTLYLSAHPDPDKGLLFTRMNSYSESLLHYVAIAGNYDVVEYLLSCCSLDPNGVTTNGWTPLLCALSPGVRWSVLMPVERKSEADAMRIARLLLARGADPQPRANLALHFLAAYRNTYENSEMAQLARELISGGGCHVEA</sequence>
<feature type="repeat" description="ANK" evidence="3">
    <location>
        <begin position="7"/>
        <end position="39"/>
    </location>
</feature>
<evidence type="ECO:0000256" key="2">
    <source>
        <dbReference type="ARBA" id="ARBA00023043"/>
    </source>
</evidence>
<gene>
    <name evidence="4" type="ORF">UCREL1_2925</name>
</gene>
<evidence type="ECO:0000256" key="1">
    <source>
        <dbReference type="ARBA" id="ARBA00022737"/>
    </source>
</evidence>
<dbReference type="PROSITE" id="PS50088">
    <property type="entry name" value="ANK_REPEAT"/>
    <property type="match status" value="1"/>
</dbReference>
<dbReference type="AlphaFoldDB" id="M7SZR7"/>
<dbReference type="HOGENOM" id="CLU_013002_1_0_1"/>
<dbReference type="InterPro" id="IPR002110">
    <property type="entry name" value="Ankyrin_rpt"/>
</dbReference>
<keyword evidence="2 3" id="KW-0040">ANK repeat</keyword>
<dbReference type="OrthoDB" id="341259at2759"/>
<keyword evidence="1" id="KW-0677">Repeat</keyword>
<dbReference type="Pfam" id="PF13637">
    <property type="entry name" value="Ank_4"/>
    <property type="match status" value="1"/>
</dbReference>
<dbReference type="Pfam" id="PF00023">
    <property type="entry name" value="Ank"/>
    <property type="match status" value="1"/>
</dbReference>
<dbReference type="Gene3D" id="1.25.40.20">
    <property type="entry name" value="Ankyrin repeat-containing domain"/>
    <property type="match status" value="2"/>
</dbReference>
<evidence type="ECO:0000256" key="3">
    <source>
        <dbReference type="PROSITE-ProRule" id="PRU00023"/>
    </source>
</evidence>
<dbReference type="eggNOG" id="KOG4177">
    <property type="taxonomic scope" value="Eukaryota"/>
</dbReference>